<evidence type="ECO:0000256" key="1">
    <source>
        <dbReference type="SAM" id="Phobius"/>
    </source>
</evidence>
<evidence type="ECO:0000259" key="3">
    <source>
        <dbReference type="Pfam" id="PF20152"/>
    </source>
</evidence>
<accession>M2RKN8</accession>
<dbReference type="Proteomes" id="UP000016930">
    <property type="component" value="Unassembled WGS sequence"/>
</dbReference>
<dbReference type="AlphaFoldDB" id="M2RKN8"/>
<dbReference type="EMBL" id="KB445794">
    <property type="protein sequence ID" value="EMD39022.1"/>
    <property type="molecule type" value="Genomic_DNA"/>
</dbReference>
<dbReference type="STRING" id="914234.M2RKN8"/>
<dbReference type="HOGENOM" id="CLU_046025_5_3_1"/>
<feature type="signal peptide" evidence="2">
    <location>
        <begin position="1"/>
        <end position="19"/>
    </location>
</feature>
<feature type="transmembrane region" description="Helical" evidence="1">
    <location>
        <begin position="83"/>
        <end position="102"/>
    </location>
</feature>
<feature type="chain" id="PRO_5004024927" description="DUF6534 domain-containing protein" evidence="2">
    <location>
        <begin position="20"/>
        <end position="284"/>
    </location>
</feature>
<keyword evidence="1" id="KW-0472">Membrane</keyword>
<evidence type="ECO:0000313" key="4">
    <source>
        <dbReference type="EMBL" id="EMD39022.1"/>
    </source>
</evidence>
<dbReference type="InterPro" id="IPR045339">
    <property type="entry name" value="DUF6534"/>
</dbReference>
<keyword evidence="1" id="KW-1133">Transmembrane helix</keyword>
<protein>
    <recommendedName>
        <fullName evidence="3">DUF6534 domain-containing protein</fullName>
    </recommendedName>
</protein>
<feature type="domain" description="DUF6534" evidence="3">
    <location>
        <begin position="127"/>
        <end position="214"/>
    </location>
</feature>
<reference evidence="4 5" key="1">
    <citation type="journal article" date="2012" name="Proc. Natl. Acad. Sci. U.S.A.">
        <title>Comparative genomics of Ceriporiopsis subvermispora and Phanerochaete chrysosporium provide insight into selective ligninolysis.</title>
        <authorList>
            <person name="Fernandez-Fueyo E."/>
            <person name="Ruiz-Duenas F.J."/>
            <person name="Ferreira P."/>
            <person name="Floudas D."/>
            <person name="Hibbett D.S."/>
            <person name="Canessa P."/>
            <person name="Larrondo L.F."/>
            <person name="James T.Y."/>
            <person name="Seelenfreund D."/>
            <person name="Lobos S."/>
            <person name="Polanco R."/>
            <person name="Tello M."/>
            <person name="Honda Y."/>
            <person name="Watanabe T."/>
            <person name="Watanabe T."/>
            <person name="Ryu J.S."/>
            <person name="Kubicek C.P."/>
            <person name="Schmoll M."/>
            <person name="Gaskell J."/>
            <person name="Hammel K.E."/>
            <person name="St John F.J."/>
            <person name="Vanden Wymelenberg A."/>
            <person name="Sabat G."/>
            <person name="Splinter BonDurant S."/>
            <person name="Syed K."/>
            <person name="Yadav J.S."/>
            <person name="Doddapaneni H."/>
            <person name="Subramanian V."/>
            <person name="Lavin J.L."/>
            <person name="Oguiza J.A."/>
            <person name="Perez G."/>
            <person name="Pisabarro A.G."/>
            <person name="Ramirez L."/>
            <person name="Santoyo F."/>
            <person name="Master E."/>
            <person name="Coutinho P.M."/>
            <person name="Henrissat B."/>
            <person name="Lombard V."/>
            <person name="Magnuson J.K."/>
            <person name="Kuees U."/>
            <person name="Hori C."/>
            <person name="Igarashi K."/>
            <person name="Samejima M."/>
            <person name="Held B.W."/>
            <person name="Barry K.W."/>
            <person name="LaButti K.M."/>
            <person name="Lapidus A."/>
            <person name="Lindquist E.A."/>
            <person name="Lucas S.M."/>
            <person name="Riley R."/>
            <person name="Salamov A.A."/>
            <person name="Hoffmeister D."/>
            <person name="Schwenk D."/>
            <person name="Hadar Y."/>
            <person name="Yarden O."/>
            <person name="de Vries R.P."/>
            <person name="Wiebenga A."/>
            <person name="Stenlid J."/>
            <person name="Eastwood D."/>
            <person name="Grigoriev I.V."/>
            <person name="Berka R.M."/>
            <person name="Blanchette R.A."/>
            <person name="Kersten P."/>
            <person name="Martinez A.T."/>
            <person name="Vicuna R."/>
            <person name="Cullen D."/>
        </authorList>
    </citation>
    <scope>NUCLEOTIDE SEQUENCE [LARGE SCALE GENOMIC DNA]</scope>
    <source>
        <strain evidence="4 5">B</strain>
    </source>
</reference>
<name>M2RKN8_CERS8</name>
<evidence type="ECO:0000256" key="2">
    <source>
        <dbReference type="SAM" id="SignalP"/>
    </source>
</evidence>
<proteinExistence type="predicted"/>
<keyword evidence="5" id="KW-1185">Reference proteome</keyword>
<organism evidence="4 5">
    <name type="scientific">Ceriporiopsis subvermispora (strain B)</name>
    <name type="common">White-rot fungus</name>
    <name type="synonym">Gelatoporia subvermispora</name>
    <dbReference type="NCBI Taxonomy" id="914234"/>
    <lineage>
        <taxon>Eukaryota</taxon>
        <taxon>Fungi</taxon>
        <taxon>Dikarya</taxon>
        <taxon>Basidiomycota</taxon>
        <taxon>Agaricomycotina</taxon>
        <taxon>Agaricomycetes</taxon>
        <taxon>Polyporales</taxon>
        <taxon>Gelatoporiaceae</taxon>
        <taxon>Gelatoporia</taxon>
    </lineage>
</organism>
<keyword evidence="2" id="KW-0732">Signal</keyword>
<keyword evidence="1" id="KW-0812">Transmembrane</keyword>
<sequence>MVLLLWVLDTLHKAMLCQSLYELVVLEFGNPLAITSPTWSFWIHTDVNSHYGSLYPHLSFKSTMEVIVRCLLCYRLYTLSNTWWIAVPIALFSFSHFVYVVIEAQRAALVTTNVSNPIFYFAGACGCLSDISLAASQTILLRRLRSGFEKTDQVVRTIVLYSVNTCIITCLVTILCVVTYSASPVNNQFTWLSLYHQLGTLLFNALLATYNTRQELREAIHGTGDLITIPLSSLAGGRFAADHSFDNFVVSPSARTEQDSLGHDQGVFSDTKNVPLVSGELRHV</sequence>
<gene>
    <name evidence="4" type="ORF">CERSUDRAFT_122512</name>
</gene>
<feature type="transmembrane region" description="Helical" evidence="1">
    <location>
        <begin position="118"/>
        <end position="141"/>
    </location>
</feature>
<feature type="transmembrane region" description="Helical" evidence="1">
    <location>
        <begin position="161"/>
        <end position="183"/>
    </location>
</feature>
<feature type="transmembrane region" description="Helical" evidence="1">
    <location>
        <begin position="189"/>
        <end position="210"/>
    </location>
</feature>
<evidence type="ECO:0000313" key="5">
    <source>
        <dbReference type="Proteomes" id="UP000016930"/>
    </source>
</evidence>
<dbReference type="Pfam" id="PF20152">
    <property type="entry name" value="DUF6534"/>
    <property type="match status" value="1"/>
</dbReference>